<organism evidence="1">
    <name type="scientific">hydrothermal vent metagenome</name>
    <dbReference type="NCBI Taxonomy" id="652676"/>
    <lineage>
        <taxon>unclassified sequences</taxon>
        <taxon>metagenomes</taxon>
        <taxon>ecological metagenomes</taxon>
    </lineage>
</organism>
<evidence type="ECO:0000313" key="1">
    <source>
        <dbReference type="EMBL" id="VAV82294.1"/>
    </source>
</evidence>
<reference evidence="1" key="1">
    <citation type="submission" date="2018-06" db="EMBL/GenBank/DDBJ databases">
        <authorList>
            <person name="Zhirakovskaya E."/>
        </authorList>
    </citation>
    <scope>NUCLEOTIDE SEQUENCE</scope>
</reference>
<gene>
    <name evidence="1" type="ORF">MNBD_DELTA01-25</name>
</gene>
<dbReference type="EMBL" id="UOEA01000009">
    <property type="protein sequence ID" value="VAV82294.1"/>
    <property type="molecule type" value="Genomic_DNA"/>
</dbReference>
<name>A0A3B0QKA1_9ZZZZ</name>
<protein>
    <recommendedName>
        <fullName evidence="2">Type IV pilus biogenesis protein PilP</fullName>
    </recommendedName>
</protein>
<proteinExistence type="predicted"/>
<sequence>MNKRNLLIVLAIVWVVVLAYNFGLFGGSKGAEQADQRLRRSRQVAAAKDFPTLKSEKLQKKRSAFKKVRKDIFSPFSGVSRGPSPSVMPVAAAQAQLSSASPLEQLISELSFIGFVESAKEKTIFLGMGDDVVLVKEGVSIAGLARVIKITDRKMTLGGIYGASDKRYEISLE</sequence>
<dbReference type="AlphaFoldDB" id="A0A3B0QKA1"/>
<accession>A0A3B0QKA1</accession>
<evidence type="ECO:0008006" key="2">
    <source>
        <dbReference type="Google" id="ProtNLM"/>
    </source>
</evidence>